<keyword evidence="3" id="KW-1185">Reference proteome</keyword>
<name>A0ABX0X9N6_9BACT</name>
<feature type="chain" id="PRO_5047072089" evidence="1">
    <location>
        <begin position="19"/>
        <end position="179"/>
    </location>
</feature>
<dbReference type="RefSeq" id="WP_168036747.1">
    <property type="nucleotide sequence ID" value="NZ_JAATJH010000002.1"/>
</dbReference>
<sequence>MVRLLLILLSAVPVIASAQFPLSVEFEQILDSFDVRVNHPDEQSWKVLNPHDNDYLSEQQRLYSKPDKLEVRFTILAEDSAAAFFQYPHIQAGHLAMNLASNEEDALTTVLSLDEEEMTALNADWARVYLFRPKRGFADRRQAQLVASYKEGRGMLYTVLLFDRPPADLLDRQLTLMWR</sequence>
<accession>A0ABX0X9N6</accession>
<proteinExistence type="predicted"/>
<keyword evidence="1" id="KW-0732">Signal</keyword>
<gene>
    <name evidence="2" type="ORF">GGR27_001479</name>
</gene>
<evidence type="ECO:0000313" key="2">
    <source>
        <dbReference type="EMBL" id="NJC25980.1"/>
    </source>
</evidence>
<dbReference type="Proteomes" id="UP000770785">
    <property type="component" value="Unassembled WGS sequence"/>
</dbReference>
<protein>
    <submittedName>
        <fullName evidence="2">Uncharacterized protein</fullName>
    </submittedName>
</protein>
<dbReference type="EMBL" id="JAATJH010000002">
    <property type="protein sequence ID" value="NJC25980.1"/>
    <property type="molecule type" value="Genomic_DNA"/>
</dbReference>
<organism evidence="2 3">
    <name type="scientific">Neolewinella antarctica</name>
    <dbReference type="NCBI Taxonomy" id="442734"/>
    <lineage>
        <taxon>Bacteria</taxon>
        <taxon>Pseudomonadati</taxon>
        <taxon>Bacteroidota</taxon>
        <taxon>Saprospiria</taxon>
        <taxon>Saprospirales</taxon>
        <taxon>Lewinellaceae</taxon>
        <taxon>Neolewinella</taxon>
    </lineage>
</organism>
<reference evidence="2 3" key="1">
    <citation type="submission" date="2020-03" db="EMBL/GenBank/DDBJ databases">
        <title>Genomic Encyclopedia of Type Strains, Phase IV (KMG-IV): sequencing the most valuable type-strain genomes for metagenomic binning, comparative biology and taxonomic classification.</title>
        <authorList>
            <person name="Goeker M."/>
        </authorList>
    </citation>
    <scope>NUCLEOTIDE SEQUENCE [LARGE SCALE GENOMIC DNA]</scope>
    <source>
        <strain evidence="2 3">DSM 105096</strain>
    </source>
</reference>
<comment type="caution">
    <text evidence="2">The sequence shown here is derived from an EMBL/GenBank/DDBJ whole genome shotgun (WGS) entry which is preliminary data.</text>
</comment>
<evidence type="ECO:0000256" key="1">
    <source>
        <dbReference type="SAM" id="SignalP"/>
    </source>
</evidence>
<feature type="signal peptide" evidence="1">
    <location>
        <begin position="1"/>
        <end position="18"/>
    </location>
</feature>
<evidence type="ECO:0000313" key="3">
    <source>
        <dbReference type="Proteomes" id="UP000770785"/>
    </source>
</evidence>